<dbReference type="PROSITE" id="PS51677">
    <property type="entry name" value="NODB"/>
    <property type="match status" value="1"/>
</dbReference>
<feature type="signal peptide" evidence="3">
    <location>
        <begin position="1"/>
        <end position="23"/>
    </location>
</feature>
<dbReference type="PANTHER" id="PTHR10587">
    <property type="entry name" value="GLYCOSYL TRANSFERASE-RELATED"/>
    <property type="match status" value="1"/>
</dbReference>
<keyword evidence="3" id="KW-0732">Signal</keyword>
<protein>
    <submittedName>
        <fullName evidence="5">Polysaccharide deacetylase family sporulation protein PdaB</fullName>
    </submittedName>
</protein>
<accession>A0ABS4H1D1</accession>
<dbReference type="Pfam" id="PF01522">
    <property type="entry name" value="Polysacc_deac_1"/>
    <property type="match status" value="1"/>
</dbReference>
<dbReference type="InterPro" id="IPR002509">
    <property type="entry name" value="NODB_dom"/>
</dbReference>
<dbReference type="RefSeq" id="WP_209846308.1">
    <property type="nucleotide sequence ID" value="NZ_CBCRVE010000002.1"/>
</dbReference>
<keyword evidence="2" id="KW-0378">Hydrolase</keyword>
<dbReference type="Gene3D" id="3.20.20.370">
    <property type="entry name" value="Glycoside hydrolase/deacetylase"/>
    <property type="match status" value="1"/>
</dbReference>
<evidence type="ECO:0000313" key="5">
    <source>
        <dbReference type="EMBL" id="MBP1936276.1"/>
    </source>
</evidence>
<evidence type="ECO:0000256" key="1">
    <source>
        <dbReference type="ARBA" id="ARBA00022723"/>
    </source>
</evidence>
<evidence type="ECO:0000259" key="4">
    <source>
        <dbReference type="PROSITE" id="PS51677"/>
    </source>
</evidence>
<sequence length="264" mass="30564">MNKLQQWVMLIAIFLLFPNSSWAAVPVEQRSRDYYESHGSVIWEVPTEEKVIALTFDDGPDPKQTPMILDLLKQYDAKATFFVVGEQLQLYPEIGKREVREGHEIGNHTYTHRYFSKRSSAELIEKEIKDNEKVIKSIIGQNTFLFRPPAGFYNDTLVNVCSKNSFLVIMWSWHQDTKDWRNPGVNKIVNKVLGNARNGDIVLMHDHVEGGRYQTVEALKQILPELTRRGYKLITVSDLLTYNKHLFPVERLPAEHPTHKKSSN</sequence>
<proteinExistence type="predicted"/>
<feature type="domain" description="NodB homology" evidence="4">
    <location>
        <begin position="50"/>
        <end position="234"/>
    </location>
</feature>
<dbReference type="EMBL" id="JAGGKP010000001">
    <property type="protein sequence ID" value="MBP1936276.1"/>
    <property type="molecule type" value="Genomic_DNA"/>
</dbReference>
<feature type="chain" id="PRO_5046188927" evidence="3">
    <location>
        <begin position="24"/>
        <end position="264"/>
    </location>
</feature>
<evidence type="ECO:0000256" key="2">
    <source>
        <dbReference type="ARBA" id="ARBA00022801"/>
    </source>
</evidence>
<evidence type="ECO:0000256" key="3">
    <source>
        <dbReference type="SAM" id="SignalP"/>
    </source>
</evidence>
<gene>
    <name evidence="5" type="ORF">J2Z20_001137</name>
</gene>
<dbReference type="PANTHER" id="PTHR10587:SF133">
    <property type="entry name" value="CHITIN DEACETYLASE 1-RELATED"/>
    <property type="match status" value="1"/>
</dbReference>
<organism evidence="5 6">
    <name type="scientific">Paenibacillus sediminis</name>
    <dbReference type="NCBI Taxonomy" id="664909"/>
    <lineage>
        <taxon>Bacteria</taxon>
        <taxon>Bacillati</taxon>
        <taxon>Bacillota</taxon>
        <taxon>Bacilli</taxon>
        <taxon>Bacillales</taxon>
        <taxon>Paenibacillaceae</taxon>
        <taxon>Paenibacillus</taxon>
    </lineage>
</organism>
<comment type="caution">
    <text evidence="5">The sequence shown here is derived from an EMBL/GenBank/DDBJ whole genome shotgun (WGS) entry which is preliminary data.</text>
</comment>
<dbReference type="InterPro" id="IPR011330">
    <property type="entry name" value="Glyco_hydro/deAcase_b/a-brl"/>
</dbReference>
<dbReference type="Proteomes" id="UP001519273">
    <property type="component" value="Unassembled WGS sequence"/>
</dbReference>
<dbReference type="SUPFAM" id="SSF88713">
    <property type="entry name" value="Glycoside hydrolase/deacetylase"/>
    <property type="match status" value="1"/>
</dbReference>
<name>A0ABS4H1D1_9BACL</name>
<reference evidence="5 6" key="1">
    <citation type="submission" date="2021-03" db="EMBL/GenBank/DDBJ databases">
        <title>Genomic Encyclopedia of Type Strains, Phase IV (KMG-IV): sequencing the most valuable type-strain genomes for metagenomic binning, comparative biology and taxonomic classification.</title>
        <authorList>
            <person name="Goeker M."/>
        </authorList>
    </citation>
    <scope>NUCLEOTIDE SEQUENCE [LARGE SCALE GENOMIC DNA]</scope>
    <source>
        <strain evidence="5 6">DSM 23491</strain>
    </source>
</reference>
<dbReference type="CDD" id="cd10917">
    <property type="entry name" value="CE4_NodB_like_6s_7s"/>
    <property type="match status" value="1"/>
</dbReference>
<keyword evidence="6" id="KW-1185">Reference proteome</keyword>
<keyword evidence="1" id="KW-0479">Metal-binding</keyword>
<evidence type="ECO:0000313" key="6">
    <source>
        <dbReference type="Proteomes" id="UP001519273"/>
    </source>
</evidence>
<dbReference type="InterPro" id="IPR050248">
    <property type="entry name" value="Polysacc_deacetylase_ArnD"/>
</dbReference>